<dbReference type="PANTHER" id="PTHR31845:SF39">
    <property type="entry name" value="TRANSCRIPTION FACTOR PBCR-RELATED"/>
    <property type="match status" value="1"/>
</dbReference>
<feature type="region of interest" description="Disordered" evidence="7">
    <location>
        <begin position="128"/>
        <end position="168"/>
    </location>
</feature>
<reference evidence="9 10" key="1">
    <citation type="submission" date="2015-01" db="EMBL/GenBank/DDBJ databases">
        <title>The Genome Sequence of Fonsecaea pedrosoi CBS 271.37.</title>
        <authorList>
            <consortium name="The Broad Institute Genomics Platform"/>
            <person name="Cuomo C."/>
            <person name="de Hoog S."/>
            <person name="Gorbushina A."/>
            <person name="Stielow B."/>
            <person name="Teixiera M."/>
            <person name="Abouelleil A."/>
            <person name="Chapman S.B."/>
            <person name="Priest M."/>
            <person name="Young S.K."/>
            <person name="Wortman J."/>
            <person name="Nusbaum C."/>
            <person name="Birren B."/>
        </authorList>
    </citation>
    <scope>NUCLEOTIDE SEQUENCE [LARGE SCALE GENOMIC DNA]</scope>
    <source>
        <strain evidence="9 10">CBS 271.37</strain>
    </source>
</reference>
<gene>
    <name evidence="9" type="ORF">Z517_02574</name>
</gene>
<dbReference type="GO" id="GO:0000976">
    <property type="term" value="F:transcription cis-regulatory region binding"/>
    <property type="evidence" value="ECO:0007669"/>
    <property type="project" value="TreeGrafter"/>
</dbReference>
<dbReference type="AlphaFoldDB" id="A0A0D2HFW1"/>
<dbReference type="GO" id="GO:0005634">
    <property type="term" value="C:nucleus"/>
    <property type="evidence" value="ECO:0007669"/>
    <property type="project" value="UniProtKB-SubCell"/>
</dbReference>
<keyword evidence="10" id="KW-1185">Reference proteome</keyword>
<proteinExistence type="predicted"/>
<dbReference type="VEuPathDB" id="FungiDB:Z517_02574"/>
<evidence type="ECO:0000256" key="3">
    <source>
        <dbReference type="ARBA" id="ARBA00023015"/>
    </source>
</evidence>
<evidence type="ECO:0000256" key="4">
    <source>
        <dbReference type="ARBA" id="ARBA00023125"/>
    </source>
</evidence>
<organism evidence="9 10">
    <name type="scientific">Fonsecaea pedrosoi CBS 271.37</name>
    <dbReference type="NCBI Taxonomy" id="1442368"/>
    <lineage>
        <taxon>Eukaryota</taxon>
        <taxon>Fungi</taxon>
        <taxon>Dikarya</taxon>
        <taxon>Ascomycota</taxon>
        <taxon>Pezizomycotina</taxon>
        <taxon>Eurotiomycetes</taxon>
        <taxon>Chaetothyriomycetidae</taxon>
        <taxon>Chaetothyriales</taxon>
        <taxon>Herpotrichiellaceae</taxon>
        <taxon>Fonsecaea</taxon>
    </lineage>
</organism>
<dbReference type="Pfam" id="PF04082">
    <property type="entry name" value="Fungal_trans"/>
    <property type="match status" value="1"/>
</dbReference>
<dbReference type="SMART" id="SM00066">
    <property type="entry name" value="GAL4"/>
    <property type="match status" value="1"/>
</dbReference>
<dbReference type="InterPro" id="IPR001138">
    <property type="entry name" value="Zn2Cys6_DnaBD"/>
</dbReference>
<dbReference type="GeneID" id="25302064"/>
<name>A0A0D2HFW1_9EURO</name>
<keyword evidence="2" id="KW-0479">Metal-binding</keyword>
<dbReference type="Proteomes" id="UP000053029">
    <property type="component" value="Unassembled WGS sequence"/>
</dbReference>
<feature type="compositionally biased region" description="Polar residues" evidence="7">
    <location>
        <begin position="32"/>
        <end position="43"/>
    </location>
</feature>
<dbReference type="InterPro" id="IPR036864">
    <property type="entry name" value="Zn2-C6_fun-type_DNA-bd_sf"/>
</dbReference>
<dbReference type="PROSITE" id="PS00463">
    <property type="entry name" value="ZN2_CY6_FUNGAL_1"/>
    <property type="match status" value="1"/>
</dbReference>
<dbReference type="OrthoDB" id="8062037at2759"/>
<evidence type="ECO:0000313" key="10">
    <source>
        <dbReference type="Proteomes" id="UP000053029"/>
    </source>
</evidence>
<feature type="domain" description="Zn(2)-C6 fungal-type" evidence="8">
    <location>
        <begin position="64"/>
        <end position="96"/>
    </location>
</feature>
<dbReference type="PANTHER" id="PTHR31845">
    <property type="entry name" value="FINGER DOMAIN PROTEIN, PUTATIVE-RELATED"/>
    <property type="match status" value="1"/>
</dbReference>
<dbReference type="PROSITE" id="PS50048">
    <property type="entry name" value="ZN2_CY6_FUNGAL_2"/>
    <property type="match status" value="1"/>
</dbReference>
<dbReference type="Pfam" id="PF00172">
    <property type="entry name" value="Zn_clus"/>
    <property type="match status" value="1"/>
</dbReference>
<dbReference type="GO" id="GO:0000981">
    <property type="term" value="F:DNA-binding transcription factor activity, RNA polymerase II-specific"/>
    <property type="evidence" value="ECO:0007669"/>
    <property type="project" value="InterPro"/>
</dbReference>
<dbReference type="Gene3D" id="4.10.240.10">
    <property type="entry name" value="Zn(2)-C6 fungal-type DNA-binding domain"/>
    <property type="match status" value="1"/>
</dbReference>
<keyword evidence="4" id="KW-0238">DNA-binding</keyword>
<evidence type="ECO:0000256" key="6">
    <source>
        <dbReference type="ARBA" id="ARBA00023242"/>
    </source>
</evidence>
<feature type="region of interest" description="Disordered" evidence="7">
    <location>
        <begin position="613"/>
        <end position="633"/>
    </location>
</feature>
<dbReference type="SUPFAM" id="SSF57701">
    <property type="entry name" value="Zn2/Cys6 DNA-binding domain"/>
    <property type="match status" value="1"/>
</dbReference>
<evidence type="ECO:0000259" key="8">
    <source>
        <dbReference type="PROSITE" id="PS50048"/>
    </source>
</evidence>
<dbReference type="HOGENOM" id="CLU_006524_0_2_1"/>
<dbReference type="RefSeq" id="XP_013287137.1">
    <property type="nucleotide sequence ID" value="XM_013431683.1"/>
</dbReference>
<keyword evidence="3" id="KW-0805">Transcription regulation</keyword>
<dbReference type="CDD" id="cd00067">
    <property type="entry name" value="GAL4"/>
    <property type="match status" value="1"/>
</dbReference>
<sequence>MAPERPLPVESLLPFNQNRSPETRAILHDAQLQDSTSHSQSPESLEEDEGSSTEKPKRQKRSRACIACRSMKIRCLPVEGQDACNACAKVNRECVMPGPPRKRQKTVHKVAELEKKINALTNALLAKQQATDGGKPEDESPPKDAPTSASSEPAKTDDTSNTSLDSYPHNLMEKTFVPTTQPEFSRGCNPVQVDGIAKDEYIDVIDRGDLSMESATAMFNHWMKEMCSACPYVVFPPDTDPEHIRRARPITFLTILAIASPVVQPSAQAALTIEVNRQIAERVLFHGDKSLDMIQAVLLNSQYYVRPRTARDLAFNQNIQAAISMSLELGIGKRSKLKRSTQEEVELARTWLACYQANISVTTLLRLPTLIRFGPRIEECLEILRTSPHAAPTDKFLCSNVELARLAEEVSAAFHMDDPGADLNFMEPRVQYQLKCFERQLQQWERNVDVSVDQRLAQHQAACLNLYIHEIAVHYDHNVDDFRPGVSQLEQRRAPDFVTSAHIEALSTLLESSQRVLDVYLSLEVKCARNLSNIYIVWNAYAVVVLIKLHWIFSSSESKFGSIFVPDLKTGYYLDAIIHRLGEVSAGGMNPCAEAFGFVFMKLKIWHMHRSGQLSDDEQGQDDQTRRQRASSILRQDPASIIASVKRMPYPGPENIASAPPARPYTPALLPGGGWSNVDKFGANLNAAYDAASYGNTNWDQFNFSTQELDMFDVYMNNSGWMGYLL</sequence>
<evidence type="ECO:0000256" key="1">
    <source>
        <dbReference type="ARBA" id="ARBA00004123"/>
    </source>
</evidence>
<evidence type="ECO:0000256" key="5">
    <source>
        <dbReference type="ARBA" id="ARBA00023163"/>
    </source>
</evidence>
<evidence type="ECO:0000313" key="9">
    <source>
        <dbReference type="EMBL" id="KIW83329.1"/>
    </source>
</evidence>
<dbReference type="STRING" id="1442368.A0A0D2HFW1"/>
<keyword evidence="5" id="KW-0804">Transcription</keyword>
<feature type="region of interest" description="Disordered" evidence="7">
    <location>
        <begin position="1"/>
        <end position="62"/>
    </location>
</feature>
<feature type="compositionally biased region" description="Polar residues" evidence="7">
    <location>
        <begin position="147"/>
        <end position="165"/>
    </location>
</feature>
<dbReference type="GO" id="GO:0008270">
    <property type="term" value="F:zinc ion binding"/>
    <property type="evidence" value="ECO:0007669"/>
    <property type="project" value="InterPro"/>
</dbReference>
<dbReference type="InterPro" id="IPR051089">
    <property type="entry name" value="prtT"/>
</dbReference>
<evidence type="ECO:0000256" key="2">
    <source>
        <dbReference type="ARBA" id="ARBA00022723"/>
    </source>
</evidence>
<accession>A0A0D2HFW1</accession>
<keyword evidence="6" id="KW-0539">Nucleus</keyword>
<dbReference type="EMBL" id="KN846970">
    <property type="protein sequence ID" value="KIW83329.1"/>
    <property type="molecule type" value="Genomic_DNA"/>
</dbReference>
<dbReference type="InterPro" id="IPR007219">
    <property type="entry name" value="XnlR_reg_dom"/>
</dbReference>
<dbReference type="CDD" id="cd12148">
    <property type="entry name" value="fungal_TF_MHR"/>
    <property type="match status" value="1"/>
</dbReference>
<evidence type="ECO:0000256" key="7">
    <source>
        <dbReference type="SAM" id="MobiDB-lite"/>
    </source>
</evidence>
<comment type="subcellular location">
    <subcellularLocation>
        <location evidence="1">Nucleus</location>
    </subcellularLocation>
</comment>
<protein>
    <recommendedName>
        <fullName evidence="8">Zn(2)-C6 fungal-type domain-containing protein</fullName>
    </recommendedName>
</protein>
<dbReference type="GO" id="GO:0006351">
    <property type="term" value="P:DNA-templated transcription"/>
    <property type="evidence" value="ECO:0007669"/>
    <property type="project" value="InterPro"/>
</dbReference>